<evidence type="ECO:0000256" key="3">
    <source>
        <dbReference type="ARBA" id="ARBA00022448"/>
    </source>
</evidence>
<gene>
    <name evidence="7" type="ORF">CSH63_04985</name>
</gene>
<feature type="chain" id="PRO_5039428062" description="Fe/B12 periplasmic-binding domain-containing protein" evidence="5">
    <location>
        <begin position="31"/>
        <end position="338"/>
    </location>
</feature>
<comment type="subcellular location">
    <subcellularLocation>
        <location evidence="1">Cell envelope</location>
    </subcellularLocation>
</comment>
<dbReference type="AlphaFoldDB" id="A0A386WGJ8"/>
<reference evidence="7 8" key="1">
    <citation type="submission" date="2017-10" db="EMBL/GenBank/DDBJ databases">
        <title>Integration of genomic and chemical information greatly accelerates assignment of the full stereostructure of myelolactone, a potent inhibitor of myeloma from a marine-derived Micromonospora.</title>
        <authorList>
            <person name="Kim M.C."/>
            <person name="Machado H."/>
            <person name="Jensen P.R."/>
            <person name="Fenical W."/>
        </authorList>
    </citation>
    <scope>NUCLEOTIDE SEQUENCE [LARGE SCALE GENOMIC DNA]</scope>
    <source>
        <strain evidence="7 8">CNY-010</strain>
    </source>
</reference>
<protein>
    <recommendedName>
        <fullName evidence="6">Fe/B12 periplasmic-binding domain-containing protein</fullName>
    </recommendedName>
</protein>
<dbReference type="PROSITE" id="PS51257">
    <property type="entry name" value="PROKAR_LIPOPROTEIN"/>
    <property type="match status" value="1"/>
</dbReference>
<dbReference type="GO" id="GO:0030288">
    <property type="term" value="C:outer membrane-bounded periplasmic space"/>
    <property type="evidence" value="ECO:0007669"/>
    <property type="project" value="TreeGrafter"/>
</dbReference>
<dbReference type="EMBL" id="CP024087">
    <property type="protein sequence ID" value="AYF26822.1"/>
    <property type="molecule type" value="Genomic_DNA"/>
</dbReference>
<evidence type="ECO:0000256" key="1">
    <source>
        <dbReference type="ARBA" id="ARBA00004196"/>
    </source>
</evidence>
<dbReference type="GO" id="GO:1901678">
    <property type="term" value="P:iron coordination entity transport"/>
    <property type="evidence" value="ECO:0007669"/>
    <property type="project" value="UniProtKB-ARBA"/>
</dbReference>
<organism evidence="7 8">
    <name type="scientific">Micromonospora tulbaghiae</name>
    <dbReference type="NCBI Taxonomy" id="479978"/>
    <lineage>
        <taxon>Bacteria</taxon>
        <taxon>Bacillati</taxon>
        <taxon>Actinomycetota</taxon>
        <taxon>Actinomycetes</taxon>
        <taxon>Micromonosporales</taxon>
        <taxon>Micromonosporaceae</taxon>
        <taxon>Micromonospora</taxon>
    </lineage>
</organism>
<feature type="domain" description="Fe/B12 periplasmic-binding" evidence="6">
    <location>
        <begin position="59"/>
        <end position="318"/>
    </location>
</feature>
<dbReference type="PANTHER" id="PTHR30532">
    <property type="entry name" value="IRON III DICITRATE-BINDING PERIPLASMIC PROTEIN"/>
    <property type="match status" value="1"/>
</dbReference>
<evidence type="ECO:0000256" key="5">
    <source>
        <dbReference type="SAM" id="SignalP"/>
    </source>
</evidence>
<proteinExistence type="inferred from homology"/>
<dbReference type="InterPro" id="IPR051313">
    <property type="entry name" value="Bact_iron-sidero_bind"/>
</dbReference>
<dbReference type="Proteomes" id="UP000267804">
    <property type="component" value="Chromosome"/>
</dbReference>
<dbReference type="Pfam" id="PF01497">
    <property type="entry name" value="Peripla_BP_2"/>
    <property type="match status" value="1"/>
</dbReference>
<dbReference type="KEGG" id="mtua:CSH63_04985"/>
<dbReference type="RefSeq" id="WP_162959054.1">
    <property type="nucleotide sequence ID" value="NZ_CP024087.1"/>
</dbReference>
<evidence type="ECO:0000259" key="6">
    <source>
        <dbReference type="PROSITE" id="PS50983"/>
    </source>
</evidence>
<accession>A0A386WGJ8</accession>
<dbReference type="PANTHER" id="PTHR30532:SF24">
    <property type="entry name" value="FERRIC ENTEROBACTIN-BINDING PERIPLASMIC PROTEIN FEPB"/>
    <property type="match status" value="1"/>
</dbReference>
<feature type="signal peptide" evidence="5">
    <location>
        <begin position="1"/>
        <end position="30"/>
    </location>
</feature>
<keyword evidence="4 5" id="KW-0732">Signal</keyword>
<name>A0A386WGJ8_9ACTN</name>
<dbReference type="PROSITE" id="PS50983">
    <property type="entry name" value="FE_B12_PBP"/>
    <property type="match status" value="1"/>
</dbReference>
<dbReference type="SUPFAM" id="SSF53807">
    <property type="entry name" value="Helical backbone' metal receptor"/>
    <property type="match status" value="1"/>
</dbReference>
<dbReference type="InterPro" id="IPR002491">
    <property type="entry name" value="ABC_transptr_periplasmic_BD"/>
</dbReference>
<keyword evidence="3" id="KW-0813">Transport</keyword>
<dbReference type="Gene3D" id="3.40.50.1980">
    <property type="entry name" value="Nitrogenase molybdenum iron protein domain"/>
    <property type="match status" value="2"/>
</dbReference>
<evidence type="ECO:0000313" key="7">
    <source>
        <dbReference type="EMBL" id="AYF26822.1"/>
    </source>
</evidence>
<evidence type="ECO:0000256" key="4">
    <source>
        <dbReference type="ARBA" id="ARBA00022729"/>
    </source>
</evidence>
<evidence type="ECO:0000313" key="8">
    <source>
        <dbReference type="Proteomes" id="UP000267804"/>
    </source>
</evidence>
<sequence>MLTTAHRRRLVRVGAAVAASAFVLTACGTAAETSADTPTAQVTVPGAYGEVTVPVTDQRVWALDPSTATELLMIGVRPTHSGRFTHQGDAAFEARHDLLARESVALVEPDKLELVVQARPVLIVGAQSPSSDELMAELKKIAPVFVVKGSATWKETLIQLGQVTGRDRQAAAIVAHLDQRTTAVRASLNKAGLTGESVSLMSACGAGSFCAYGSGRAAGPLLTELGLTRPAAHGQDKSDTEYGYTMVSEEKVGELVAPIVFVLTGSVQHGAPNPLDNPLFKLGDAKVAEVDFGAWFGAASFDVPWILADIRAVLLDDGEITGREAGPALFDALRKAAG</sequence>
<evidence type="ECO:0000256" key="2">
    <source>
        <dbReference type="ARBA" id="ARBA00008814"/>
    </source>
</evidence>
<comment type="similarity">
    <text evidence="2">Belongs to the bacterial solute-binding protein 8 family.</text>
</comment>